<organism evidence="1">
    <name type="scientific">Arundo donax</name>
    <name type="common">Giant reed</name>
    <name type="synonym">Donax arundinaceus</name>
    <dbReference type="NCBI Taxonomy" id="35708"/>
    <lineage>
        <taxon>Eukaryota</taxon>
        <taxon>Viridiplantae</taxon>
        <taxon>Streptophyta</taxon>
        <taxon>Embryophyta</taxon>
        <taxon>Tracheophyta</taxon>
        <taxon>Spermatophyta</taxon>
        <taxon>Magnoliopsida</taxon>
        <taxon>Liliopsida</taxon>
        <taxon>Poales</taxon>
        <taxon>Poaceae</taxon>
        <taxon>PACMAD clade</taxon>
        <taxon>Arundinoideae</taxon>
        <taxon>Arundineae</taxon>
        <taxon>Arundo</taxon>
    </lineage>
</organism>
<name>A0A0A9EW70_ARUDO</name>
<accession>A0A0A9EW70</accession>
<sequence length="73" mass="7839">MPLACSGTSVAWILVGGASFSVGRFLLYWSSLLLSASSVVQHPALLQCCLGCLLPFRLLQCLFSCCFLAYASF</sequence>
<evidence type="ECO:0000313" key="1">
    <source>
        <dbReference type="EMBL" id="JAE02091.1"/>
    </source>
</evidence>
<protein>
    <submittedName>
        <fullName evidence="1">Uncharacterized protein</fullName>
    </submittedName>
</protein>
<dbReference type="EMBL" id="GBRH01195805">
    <property type="protein sequence ID" value="JAE02091.1"/>
    <property type="molecule type" value="Transcribed_RNA"/>
</dbReference>
<reference evidence="1" key="1">
    <citation type="submission" date="2014-09" db="EMBL/GenBank/DDBJ databases">
        <authorList>
            <person name="Magalhaes I.L.F."/>
            <person name="Oliveira U."/>
            <person name="Santos F.R."/>
            <person name="Vidigal T.H.D.A."/>
            <person name="Brescovit A.D."/>
            <person name="Santos A.J."/>
        </authorList>
    </citation>
    <scope>NUCLEOTIDE SEQUENCE</scope>
    <source>
        <tissue evidence="1">Shoot tissue taken approximately 20 cm above the soil surface</tissue>
    </source>
</reference>
<proteinExistence type="predicted"/>
<dbReference type="AlphaFoldDB" id="A0A0A9EW70"/>
<reference evidence="1" key="2">
    <citation type="journal article" date="2015" name="Data Brief">
        <title>Shoot transcriptome of the giant reed, Arundo donax.</title>
        <authorList>
            <person name="Barrero R.A."/>
            <person name="Guerrero F.D."/>
            <person name="Moolhuijzen P."/>
            <person name="Goolsby J.A."/>
            <person name="Tidwell J."/>
            <person name="Bellgard S.E."/>
            <person name="Bellgard M.I."/>
        </authorList>
    </citation>
    <scope>NUCLEOTIDE SEQUENCE</scope>
    <source>
        <tissue evidence="1">Shoot tissue taken approximately 20 cm above the soil surface</tissue>
    </source>
</reference>